<dbReference type="PROSITE" id="PS50181">
    <property type="entry name" value="FBOX"/>
    <property type="match status" value="1"/>
</dbReference>
<feature type="domain" description="F-box" evidence="1">
    <location>
        <begin position="1"/>
        <end position="47"/>
    </location>
</feature>
<dbReference type="Proteomes" id="UP001311799">
    <property type="component" value="Unassembled WGS sequence"/>
</dbReference>
<dbReference type="SUPFAM" id="SSF50978">
    <property type="entry name" value="WD40 repeat-like"/>
    <property type="match status" value="1"/>
</dbReference>
<dbReference type="Gene3D" id="2.130.10.10">
    <property type="entry name" value="YVTN repeat-like/Quinoprotein amine dehydrogenase"/>
    <property type="match status" value="1"/>
</dbReference>
<dbReference type="InterPro" id="IPR036322">
    <property type="entry name" value="WD40_repeat_dom_sf"/>
</dbReference>
<dbReference type="EMBL" id="JAWDEY010000002">
    <property type="protein sequence ID" value="KAK6590868.1"/>
    <property type="molecule type" value="Genomic_DNA"/>
</dbReference>
<dbReference type="SUPFAM" id="SSF81383">
    <property type="entry name" value="F-box domain"/>
    <property type="match status" value="1"/>
</dbReference>
<dbReference type="InterPro" id="IPR015943">
    <property type="entry name" value="WD40/YVTN_repeat-like_dom_sf"/>
</dbReference>
<reference evidence="2 3" key="1">
    <citation type="submission" date="2023-10" db="EMBL/GenBank/DDBJ databases">
        <title>Comparative genomics analysis reveals potential genetic determinants of host preference in Cryptosporidium xiaoi.</title>
        <authorList>
            <person name="Xiao L."/>
            <person name="Li J."/>
        </authorList>
    </citation>
    <scope>NUCLEOTIDE SEQUENCE [LARGE SCALE GENOMIC DNA]</scope>
    <source>
        <strain evidence="2 3">52996</strain>
    </source>
</reference>
<accession>A0AAV9Y223</accession>
<dbReference type="GO" id="GO:0080008">
    <property type="term" value="C:Cul4-RING E3 ubiquitin ligase complex"/>
    <property type="evidence" value="ECO:0007669"/>
    <property type="project" value="InterPro"/>
</dbReference>
<evidence type="ECO:0000313" key="2">
    <source>
        <dbReference type="EMBL" id="KAK6590868.1"/>
    </source>
</evidence>
<dbReference type="InterPro" id="IPR046377">
    <property type="entry name" value="DHU1"/>
</dbReference>
<sequence>MNILNLPTEILIGVCYYLEPNETISLSLVNNASYLLIHNNPIIWRFYCHKYGFVQFKSDGIWCHNKYELIRSGNKIEYKINNYVEKNQLRIKRSFIPKEEVKAYRIEFGNDDKFLKILEYDWWKKDDKINSNANYNSNGNCKTNIDFVQNISKGKKLLYKWSDNVTKDTNIDISFATELVNWRLVFYMNILNENGNHTFWLRVGDSIDIMTPITTVKIDPKIYKDMDESISVKVCELAKKIKYLSTLHTCRHFIRLPCPMRIREILIGGRIGNIITSEPNSQGRYLLELPIELIHCTDENDDLLDYNCNSVNNGANNNEDFALNKNKLQLPINIFRSKKSLDDGCLNDLFYEKKKGNIINNLNPIDISKSGSECREKERRINLKLNYNLYKKISLTNAFISFASNTNWKTSLTPRSVSVFKQLNSADSINNNYKDKDLFVELLMSAQKKRVNNETGNNELYLTNIYSSNYRTHSPINCTTPCSVINRTCNIEFHNIKEYFDMLCSNSIIFNMFATSINLQYSNFESEQNEYCWCEYPKSLIGCIWKYNPVKSNINEIKSMLLNSVNNFDGNLSTNTNINKVSNTNDCYIGSKELLEIMIKVKDISSNEMWRKYFNTNRLLSNNKTFITLKRDNSCLIDLICCVISHISNYYKEHNFYPVVILQGLGWITQFNKDKNKFKEEEVIKKIFGVMKNSKDYNFIKLIRNNIQELISSLNEDYSFVNGELIHTIIKDYSIDNISYELKDQVKAIGDLVIPISWTLDGKNLYKVSILPYTEKTIFNQENGVDNQNLSSFLTLSSFEDVDLMPKQKFIKCKVITIKRELNRFDDDISDQKIIDEIKKFKIKDILNLINEMFGNYNQNVNSNSNSNSRLLNHNNYQVSHINTLFVDNTSMSVENSEDENELCKLNMFIENENNISPKNGNNTNNTNKLKLKKEYEYLKYSNYVKVAILNSSEDTRQFEFSSKRSDLVLIGTSFGKVRLVDRYKDKIVGEEGVSISPIIGLSWLNNHPELFIAGSCLLGSISILSMKENPFYMEELLNSDNNSEISSNYINNIYYDSHNYHYDNNNKTSNINKKYPYIIKIEKQTKAFPQLSSISVNSTDDYFLTSGFGKSVALYNVYSGSFMKLMPDMHMSHINIVRFTNYHPHVFSTVSFDSTCKIWDLRQKIQGNDPVIKFELPCMAIMSCFTPKDDLKIVVSGIDDYMKQLDLRSKVICKNDFNIPSLGDDHSFRRSLYNSNGDIIYTINTKDKYIRGYSSLDSNLSFNFNIGRFSDYFSTEKTKHLDNNGVNISTNYSNIELIGSKIHIFKENNSNSESINNEITSISSFNNRVRINEQDNIDMNIQNDINLQSIRGHPIFDDICGILVTGSEETVFSKSKIALIKFNNDEISNIY</sequence>
<dbReference type="InterPro" id="IPR001680">
    <property type="entry name" value="WD40_rpt"/>
</dbReference>
<gene>
    <name evidence="2" type="ORF">RS030_111875</name>
</gene>
<dbReference type="InterPro" id="IPR001810">
    <property type="entry name" value="F-box_dom"/>
</dbReference>
<dbReference type="PANTHER" id="PTHR47201">
    <property type="entry name" value="BNAC09G30780D PROTEIN"/>
    <property type="match status" value="1"/>
</dbReference>
<comment type="caution">
    <text evidence="2">The sequence shown here is derived from an EMBL/GenBank/DDBJ whole genome shotgun (WGS) entry which is preliminary data.</text>
</comment>
<name>A0AAV9Y223_9CRYT</name>
<organism evidence="2 3">
    <name type="scientific">Cryptosporidium xiaoi</name>
    <dbReference type="NCBI Taxonomy" id="659607"/>
    <lineage>
        <taxon>Eukaryota</taxon>
        <taxon>Sar</taxon>
        <taxon>Alveolata</taxon>
        <taxon>Apicomplexa</taxon>
        <taxon>Conoidasida</taxon>
        <taxon>Coccidia</taxon>
        <taxon>Eucoccidiorida</taxon>
        <taxon>Eimeriorina</taxon>
        <taxon>Cryptosporidiidae</taxon>
        <taxon>Cryptosporidium</taxon>
    </lineage>
</organism>
<proteinExistence type="predicted"/>
<dbReference type="GO" id="GO:0071493">
    <property type="term" value="P:cellular response to UV-B"/>
    <property type="evidence" value="ECO:0007669"/>
    <property type="project" value="InterPro"/>
</dbReference>
<evidence type="ECO:0000259" key="1">
    <source>
        <dbReference type="PROSITE" id="PS50181"/>
    </source>
</evidence>
<dbReference type="SMART" id="SM00320">
    <property type="entry name" value="WD40"/>
    <property type="match status" value="2"/>
</dbReference>
<evidence type="ECO:0000313" key="3">
    <source>
        <dbReference type="Proteomes" id="UP001311799"/>
    </source>
</evidence>
<keyword evidence="3" id="KW-1185">Reference proteome</keyword>
<dbReference type="PANTHER" id="PTHR47201:SF1">
    <property type="entry name" value="PROTEIN DWD HYPERSENSITIVE TO UV-B 1"/>
    <property type="match status" value="1"/>
</dbReference>
<protein>
    <recommendedName>
        <fullName evidence="1">F-box domain-containing protein</fullName>
    </recommendedName>
</protein>
<dbReference type="InterPro" id="IPR036047">
    <property type="entry name" value="F-box-like_dom_sf"/>
</dbReference>